<evidence type="ECO:0000313" key="1">
    <source>
        <dbReference type="EMBL" id="RKG80697.1"/>
    </source>
</evidence>
<dbReference type="Proteomes" id="UP000268094">
    <property type="component" value="Unassembled WGS sequence"/>
</dbReference>
<comment type="caution">
    <text evidence="1">The sequence shown here is derived from an EMBL/GenBank/DDBJ whole genome shotgun (WGS) entry which is preliminary data.</text>
</comment>
<dbReference type="SUPFAM" id="SSF50156">
    <property type="entry name" value="PDZ domain-like"/>
    <property type="match status" value="1"/>
</dbReference>
<accession>A0A3A8IB47</accession>
<keyword evidence="2" id="KW-1185">Reference proteome</keyword>
<evidence type="ECO:0008006" key="3">
    <source>
        <dbReference type="Google" id="ProtNLM"/>
    </source>
</evidence>
<sequence>MNPRGAEKEYLQDGLRSGLKLDARFDALTPHLHVSWISWDSGFRGSGLRVGDRVIAIDGQPVVKPPDLATTQRTVPFMLGQYAENQTWDKQGRKEGDKVQVRIVRRREPGEGWEEHEFSGALLHERTWSIADTTRQLIGPGGPERMGRDGFDEAWMSWLEKRVFDWERLLDSTFGAWRTSRGTRAELANHLKHKARVDFLVEHYPGPFATAMREDWETVHACLEGDLVTLPADALEFRTRGEEQVKAIGLQAAAAWKALLEARAGETLGAFPVVDPFRGDRSAVTGKLVSLPTLTQREWLVDMGKGYLAWNQSGAWVFCPANTPAMNKVFSAMQRYQKRVAPSVRLDIAVLGRILPDPRLLAGSGRTAAGLEVEPVAALVGGVVCVDVSDPSEGGPRFAGEETLSQESFGAPADDASPREVLTAMISAVKRGDQETWNGLFANWRAVPDADRPIYYPVWTWNGRDSEWVRARGLILGKVLDARVRWMGEARVVIRGDEAPGLPRVEEVELELDHVGLFEGQTRTFNSVDVRRRWTVQRRNGGPWRITSEQSL</sequence>
<evidence type="ECO:0000313" key="2">
    <source>
        <dbReference type="Proteomes" id="UP000268094"/>
    </source>
</evidence>
<gene>
    <name evidence="1" type="ORF">D7V88_27180</name>
</gene>
<protein>
    <recommendedName>
        <fullName evidence="3">PDZ domain-containing protein</fullName>
    </recommendedName>
</protein>
<reference evidence="2" key="1">
    <citation type="submission" date="2018-09" db="EMBL/GenBank/DDBJ databases">
        <authorList>
            <person name="Livingstone P.G."/>
            <person name="Whitworth D.E."/>
        </authorList>
    </citation>
    <scope>NUCLEOTIDE SEQUENCE [LARGE SCALE GENOMIC DNA]</scope>
    <source>
        <strain evidence="2">CA054A</strain>
    </source>
</reference>
<dbReference type="AlphaFoldDB" id="A0A3A8IB47"/>
<proteinExistence type="predicted"/>
<name>A0A3A8IB47_9BACT</name>
<dbReference type="RefSeq" id="WP_120543536.1">
    <property type="nucleotide sequence ID" value="NZ_RAVZ01000222.1"/>
</dbReference>
<dbReference type="Gene3D" id="2.30.42.10">
    <property type="match status" value="1"/>
</dbReference>
<dbReference type="EMBL" id="RAVZ01000222">
    <property type="protein sequence ID" value="RKG80697.1"/>
    <property type="molecule type" value="Genomic_DNA"/>
</dbReference>
<dbReference type="InterPro" id="IPR036034">
    <property type="entry name" value="PDZ_sf"/>
</dbReference>
<organism evidence="1 2">
    <name type="scientific">Corallococcus terminator</name>
    <dbReference type="NCBI Taxonomy" id="2316733"/>
    <lineage>
        <taxon>Bacteria</taxon>
        <taxon>Pseudomonadati</taxon>
        <taxon>Myxococcota</taxon>
        <taxon>Myxococcia</taxon>
        <taxon>Myxococcales</taxon>
        <taxon>Cystobacterineae</taxon>
        <taxon>Myxococcaceae</taxon>
        <taxon>Corallococcus</taxon>
    </lineage>
</organism>
<dbReference type="OrthoDB" id="5479269at2"/>